<feature type="region of interest" description="Disordered" evidence="10">
    <location>
        <begin position="1790"/>
        <end position="1816"/>
    </location>
</feature>
<dbReference type="Gene3D" id="1.10.1200.10">
    <property type="entry name" value="ACP-like"/>
    <property type="match status" value="1"/>
</dbReference>
<dbReference type="InterPro" id="IPR016036">
    <property type="entry name" value="Malonyl_transacylase_ACP-bd"/>
</dbReference>
<evidence type="ECO:0000313" key="14">
    <source>
        <dbReference type="EMBL" id="ARZ67358.1"/>
    </source>
</evidence>
<dbReference type="SMART" id="SM00826">
    <property type="entry name" value="PKS_DH"/>
    <property type="match status" value="1"/>
</dbReference>
<dbReference type="EMBL" id="CP021744">
    <property type="protein sequence ID" value="ARZ67358.1"/>
    <property type="molecule type" value="Genomic_DNA"/>
</dbReference>
<feature type="region of interest" description="C-terminal hotdog fold" evidence="9">
    <location>
        <begin position="1062"/>
        <end position="1195"/>
    </location>
</feature>
<evidence type="ECO:0000256" key="6">
    <source>
        <dbReference type="ARBA" id="ARBA00023194"/>
    </source>
</evidence>
<dbReference type="InterPro" id="IPR001227">
    <property type="entry name" value="Ac_transferase_dom_sf"/>
</dbReference>
<dbReference type="Pfam" id="PF08659">
    <property type="entry name" value="KR"/>
    <property type="match status" value="1"/>
</dbReference>
<dbReference type="InterPro" id="IPR013968">
    <property type="entry name" value="PKS_KR"/>
</dbReference>
<dbReference type="Gene3D" id="3.40.47.10">
    <property type="match status" value="1"/>
</dbReference>
<dbReference type="InterPro" id="IPR057326">
    <property type="entry name" value="KR_dom"/>
</dbReference>
<dbReference type="GO" id="GO:0031177">
    <property type="term" value="F:phosphopantetheine binding"/>
    <property type="evidence" value="ECO:0007669"/>
    <property type="project" value="InterPro"/>
</dbReference>
<keyword evidence="4" id="KW-0597">Phosphoprotein</keyword>
<dbReference type="InterPro" id="IPR055123">
    <property type="entry name" value="SpnB-like_Rossmann"/>
</dbReference>
<dbReference type="SUPFAM" id="SSF47336">
    <property type="entry name" value="ACP-like"/>
    <property type="match status" value="1"/>
</dbReference>
<evidence type="ECO:0000259" key="13">
    <source>
        <dbReference type="PROSITE" id="PS52019"/>
    </source>
</evidence>
<keyword evidence="5" id="KW-0808">Transferase</keyword>
<dbReference type="Pfam" id="PF00698">
    <property type="entry name" value="Acyl_transf_1"/>
    <property type="match status" value="1"/>
</dbReference>
<dbReference type="InterPro" id="IPR050091">
    <property type="entry name" value="PKS_NRPS_Biosynth_Enz"/>
</dbReference>
<accession>A0A1Z2KZ88</accession>
<dbReference type="GO" id="GO:0033068">
    <property type="term" value="P:macrolide biosynthetic process"/>
    <property type="evidence" value="ECO:0007669"/>
    <property type="project" value="UniProtKB-ARBA"/>
</dbReference>
<dbReference type="Pfam" id="PF00109">
    <property type="entry name" value="ketoacyl-synt"/>
    <property type="match status" value="1"/>
</dbReference>
<dbReference type="InterPro" id="IPR016039">
    <property type="entry name" value="Thiolase-like"/>
</dbReference>
<name>A0A1Z2KZ88_9ACTN</name>
<dbReference type="Pfam" id="PF08990">
    <property type="entry name" value="Docking"/>
    <property type="match status" value="1"/>
</dbReference>
<keyword evidence="7" id="KW-0511">Multifunctional enzyme</keyword>
<dbReference type="InterPro" id="IPR014030">
    <property type="entry name" value="Ketoacyl_synth_N"/>
</dbReference>
<dbReference type="InterPro" id="IPR009081">
    <property type="entry name" value="PP-bd_ACP"/>
</dbReference>
<dbReference type="PANTHER" id="PTHR43775:SF51">
    <property type="entry name" value="INACTIVE PHENOLPHTHIOCEROL SYNTHESIS POLYKETIDE SYNTHASE TYPE I PKS1-RELATED"/>
    <property type="match status" value="1"/>
</dbReference>
<dbReference type="Pfam" id="PF21089">
    <property type="entry name" value="PKS_DH_N"/>
    <property type="match status" value="1"/>
</dbReference>
<dbReference type="SMART" id="SM00823">
    <property type="entry name" value="PKS_PP"/>
    <property type="match status" value="1"/>
</dbReference>
<dbReference type="CDD" id="cd08956">
    <property type="entry name" value="KR_3_FAS_SDR_x"/>
    <property type="match status" value="1"/>
</dbReference>
<feature type="active site" description="Proton acceptor; for dehydratase activity" evidence="9">
    <location>
        <position position="956"/>
    </location>
</feature>
<feature type="domain" description="Carrier" evidence="11">
    <location>
        <begin position="1665"/>
        <end position="1740"/>
    </location>
</feature>
<evidence type="ECO:0000256" key="2">
    <source>
        <dbReference type="ARBA" id="ARBA00004792"/>
    </source>
</evidence>
<evidence type="ECO:0000256" key="1">
    <source>
        <dbReference type="ARBA" id="ARBA00001957"/>
    </source>
</evidence>
<dbReference type="Pfam" id="PF14765">
    <property type="entry name" value="PS-DH"/>
    <property type="match status" value="1"/>
</dbReference>
<keyword evidence="3" id="KW-0596">Phosphopantetheine</keyword>
<dbReference type="InterPro" id="IPR049552">
    <property type="entry name" value="PKS_DH_N"/>
</dbReference>
<dbReference type="SMART" id="SM00827">
    <property type="entry name" value="PKS_AT"/>
    <property type="match status" value="1"/>
</dbReference>
<dbReference type="InterPro" id="IPR049551">
    <property type="entry name" value="PKS_DH_C"/>
</dbReference>
<evidence type="ECO:0000256" key="5">
    <source>
        <dbReference type="ARBA" id="ARBA00022679"/>
    </source>
</evidence>
<dbReference type="InterPro" id="IPR020841">
    <property type="entry name" value="PKS_Beta-ketoAc_synthase_dom"/>
</dbReference>
<dbReference type="KEGG" id="salj:SMD11_1697"/>
<evidence type="ECO:0000313" key="15">
    <source>
        <dbReference type="Proteomes" id="UP000195755"/>
    </source>
</evidence>
<dbReference type="InterPro" id="IPR032821">
    <property type="entry name" value="PKS_assoc"/>
</dbReference>
<dbReference type="Gene3D" id="3.30.70.3290">
    <property type="match status" value="1"/>
</dbReference>
<protein>
    <submittedName>
        <fullName evidence="14">Polyketide synthase</fullName>
    </submittedName>
</protein>
<dbReference type="FunFam" id="3.40.47.10:FF:000019">
    <property type="entry name" value="Polyketide synthase type I"/>
    <property type="match status" value="1"/>
</dbReference>
<evidence type="ECO:0000256" key="4">
    <source>
        <dbReference type="ARBA" id="ARBA00022553"/>
    </source>
</evidence>
<dbReference type="Gene3D" id="3.40.366.10">
    <property type="entry name" value="Malonyl-Coenzyme A Acyl Carrier Protein, domain 2"/>
    <property type="match status" value="1"/>
</dbReference>
<dbReference type="CDD" id="cd00833">
    <property type="entry name" value="PKS"/>
    <property type="match status" value="1"/>
</dbReference>
<evidence type="ECO:0000256" key="3">
    <source>
        <dbReference type="ARBA" id="ARBA00022450"/>
    </source>
</evidence>
<dbReference type="GO" id="GO:0006633">
    <property type="term" value="P:fatty acid biosynthetic process"/>
    <property type="evidence" value="ECO:0007669"/>
    <property type="project" value="InterPro"/>
</dbReference>
<comment type="cofactor">
    <cofactor evidence="1">
        <name>pantetheine 4'-phosphate</name>
        <dbReference type="ChEBI" id="CHEBI:47942"/>
    </cofactor>
</comment>
<dbReference type="GO" id="GO:0004315">
    <property type="term" value="F:3-oxoacyl-[acyl-carrier-protein] synthase activity"/>
    <property type="evidence" value="ECO:0007669"/>
    <property type="project" value="InterPro"/>
</dbReference>
<dbReference type="Gene3D" id="3.40.50.720">
    <property type="entry name" value="NAD(P)-binding Rossmann-like Domain"/>
    <property type="match status" value="1"/>
</dbReference>
<keyword evidence="8" id="KW-0012">Acyltransferase</keyword>
<comment type="pathway">
    <text evidence="2">Antibiotic biosynthesis.</text>
</comment>
<dbReference type="InterPro" id="IPR049900">
    <property type="entry name" value="PKS_mFAS_DH"/>
</dbReference>
<keyword evidence="6" id="KW-0045">Antibiotic biosynthesis</keyword>
<dbReference type="SUPFAM" id="SSF51735">
    <property type="entry name" value="NAD(P)-binding Rossmann-fold domains"/>
    <property type="match status" value="2"/>
</dbReference>
<dbReference type="Pfam" id="PF22953">
    <property type="entry name" value="SpnB_Rossmann"/>
    <property type="match status" value="1"/>
</dbReference>
<evidence type="ECO:0000256" key="7">
    <source>
        <dbReference type="ARBA" id="ARBA00023268"/>
    </source>
</evidence>
<evidence type="ECO:0000256" key="8">
    <source>
        <dbReference type="ARBA" id="ARBA00023315"/>
    </source>
</evidence>
<dbReference type="InterPro" id="IPR042104">
    <property type="entry name" value="PKS_dehydratase_sf"/>
</dbReference>
<dbReference type="Gene3D" id="3.10.129.110">
    <property type="entry name" value="Polyketide synthase dehydratase"/>
    <property type="match status" value="1"/>
</dbReference>
<dbReference type="PANTHER" id="PTHR43775">
    <property type="entry name" value="FATTY ACID SYNTHASE"/>
    <property type="match status" value="1"/>
</dbReference>
<dbReference type="SMART" id="SM00822">
    <property type="entry name" value="PKS_KR"/>
    <property type="match status" value="1"/>
</dbReference>
<dbReference type="Pfam" id="PF16197">
    <property type="entry name" value="KAsynt_C_assoc"/>
    <property type="match status" value="1"/>
</dbReference>
<dbReference type="PROSITE" id="PS50075">
    <property type="entry name" value="CARRIER"/>
    <property type="match status" value="1"/>
</dbReference>
<sequence>MAAMEGEEKLLGYLKRATADLREAKRRLREAEDRRREPIAIVGMSCRYPGGVTSPEGLWDLVAGGRDGVSPFPDDRGWDLENLYDPDPDAPGTSYAREGGFLHDAGDFDPDFFGISPREALAMDPQQRLLLEASWEVFERAGIEPSSLRGSRTGVFAGVMYHDFASRLRVVPEGLEGFLGNGGLGSVASGRVAYTFGLEGPAVTVDTACSSSLVALHWAIQALRSGECSLALAGGVTVMTTPDTFVDFSRQRGLAADGRCKAFAAGADGTGWAEGVGMLLVERLSDARRNGHQVLGVIRGSAVNQDGASNGLTAPNGPSQQRVIRQALASAGLSAADVDAVEGHGTGTTLGDPIEAQALLATYGQERADDQPLWLGSLKSNIGHAQAAAGVGGVIKMVMAMRNGVLPKTLHVDRPSQQVDWSEGAVELLTEAREWATAEDRPRRAGVSSFGISGTNAHVILEQAPAEQPDDEAGAPVTLPAVPWLLSATSPEALRAQAARLSEATDGLKPLDVAYSLATGRAALGHRAVLTGTAPKDFQRGLAALAKGTTVLGTAQGTADEGGLLAVLFTGQGAQRAGMGRELRATFPAFAEAFDAACAALGLDPAVLDDAEALARTRNTQPALFAVEVALYRLAESWGVRPDFVAGHSIGEITAAHVAGVLSLADAGRLVAARARLMEDLPAGGAMISLQATETEVLAALTDGDGVDVAAVNGPESVVVSGDEDAVEKVAEHFRDLGRKTKRLKVSHAFHSHRMDGMLDEFRTVAESLTYSAPAVPVVSNVTGTLAEDLTSPGYWVRHVRDAVRFADGVRTLHDQGVRTYLELGPDAVLTGLAQDCLPGADADGDAPVLVPALRRSRPEAATLAAALGRLHVSGHPVDWTAFYEGTGARRVDLPTYAFQRRHFWLDGDADGLGDLSAAGLDAPGHPLLGAAAELPDGHLFTGRLSPRTHGWLADHTVAGVVLLPGAALVDVALSVGDRLGSALLDELTLEAPLVLPERGAVRLRVVVADADDTGRRALDIHSRPEDDDRSGEWTRHASGVLAPAAGEPTAVLGAQWPPAGARPLPVTDLYDRLADAGLGYGPLFQGVTAAWSHDGGILAEVTLPEDTDATAFGLHPALLDSALHAIGLGTADSRAELPFAWSGVTLHATGATALRVRVTPRGDAVALTLADTDGKPVATVDRLTLRPFTPDQLGAGTDALFHLDWSAVELPAAPAAADCAVLGDDRLAALLGARGYADAAELAASGATPAHVIVPGTAHPDGPAAARAHALAAHTLTLVQEWLAEDALAASRLILVTRGAEDAAADDAVDAAQAVVRGLVASARAEHPGRFAVVDTDGTDASDHALLAAAATGEPRLALRAGKASAPRLARTPDATPGGFGGGTVLVTGGTGGLGALVARHLVAEHGVRSLLLTSRRGLDAPGAAGLRDELASLGADVTVAACDVADRPALEKLLEGVELSAVVHTAGVLDDGVISSLTPERLDTVFRPKVDAAWHLHELTAGMEGLSAFVLFSSVAGVFDASGQGNYAAANAFLDALAAHRRTLGLPGTSLAWGPWERTGGGMTRALDDADVRRMARDGFLPLTADEGLALFDRAAGAPGARVPVRLDLRAAAGTGPVPALLAGLVRTPARRAGRPAPGSETAPSAADLAERLRTLPEAAGTRMLVDLVRERAAAVLGHDGPEGVGAGREFNELGFDSLTAVEFRNGLQHATGLRLPATLIFDYATPRALAGHLRTELVAEAPGGAGAADGEAVIREALAAVPLTRLREAGLLDSLLELAGVDRSLLDGPADDGGDPGARGADDAGEPADSLDSMDAEALVRMALGQSGEPWETPEQ</sequence>
<dbReference type="Pfam" id="PF00550">
    <property type="entry name" value="PP-binding"/>
    <property type="match status" value="1"/>
</dbReference>
<dbReference type="InterPro" id="IPR014031">
    <property type="entry name" value="Ketoacyl_synth_C"/>
</dbReference>
<proteinExistence type="predicted"/>
<feature type="active site" description="Proton donor; for dehydratase activity" evidence="9">
    <location>
        <position position="1121"/>
    </location>
</feature>
<dbReference type="InterPro" id="IPR036291">
    <property type="entry name" value="NAD(P)-bd_dom_sf"/>
</dbReference>
<feature type="domain" description="Ketosynthase family 3 (KS3)" evidence="12">
    <location>
        <begin position="36"/>
        <end position="463"/>
    </location>
</feature>
<dbReference type="SMART" id="SM00825">
    <property type="entry name" value="PKS_KS"/>
    <property type="match status" value="1"/>
</dbReference>
<evidence type="ECO:0000256" key="10">
    <source>
        <dbReference type="SAM" id="MobiDB-lite"/>
    </source>
</evidence>
<reference evidence="14 15" key="1">
    <citation type="submission" date="2017-06" db="EMBL/GenBank/DDBJ databases">
        <title>Streptomyces albireticuli Genome sequencing and assembly.</title>
        <authorList>
            <person name="Wang Y."/>
            <person name="Du B."/>
            <person name="Ding Y."/>
            <person name="Liu H."/>
            <person name="Hou Q."/>
            <person name="Liu K."/>
            <person name="Yao L."/>
            <person name="Wang C."/>
        </authorList>
    </citation>
    <scope>NUCLEOTIDE SEQUENCE [LARGE SCALE GENOMIC DNA]</scope>
    <source>
        <strain evidence="14 15">MDJK11</strain>
    </source>
</reference>
<dbReference type="Pfam" id="PF02801">
    <property type="entry name" value="Ketoacyl-synt_C"/>
    <property type="match status" value="1"/>
</dbReference>
<dbReference type="InterPro" id="IPR015083">
    <property type="entry name" value="NorB/c/GfsB-D-like_docking"/>
</dbReference>
<organism evidence="14 15">
    <name type="scientific">Streptomyces albireticuli</name>
    <dbReference type="NCBI Taxonomy" id="1940"/>
    <lineage>
        <taxon>Bacteria</taxon>
        <taxon>Bacillati</taxon>
        <taxon>Actinomycetota</taxon>
        <taxon>Actinomycetes</taxon>
        <taxon>Kitasatosporales</taxon>
        <taxon>Streptomycetaceae</taxon>
        <taxon>Streptomyces</taxon>
    </lineage>
</organism>
<dbReference type="InterPro" id="IPR014043">
    <property type="entry name" value="Acyl_transferase_dom"/>
</dbReference>
<dbReference type="PROSITE" id="PS52004">
    <property type="entry name" value="KS3_2"/>
    <property type="match status" value="1"/>
</dbReference>
<evidence type="ECO:0000259" key="12">
    <source>
        <dbReference type="PROSITE" id="PS52004"/>
    </source>
</evidence>
<dbReference type="InterPro" id="IPR020806">
    <property type="entry name" value="PKS_PP-bd"/>
</dbReference>
<dbReference type="InterPro" id="IPR020807">
    <property type="entry name" value="PKS_DH"/>
</dbReference>
<dbReference type="PROSITE" id="PS00606">
    <property type="entry name" value="KS3_1"/>
    <property type="match status" value="1"/>
</dbReference>
<dbReference type="SMART" id="SM01294">
    <property type="entry name" value="PKS_PP_betabranch"/>
    <property type="match status" value="1"/>
</dbReference>
<dbReference type="PROSITE" id="PS52019">
    <property type="entry name" value="PKS_MFAS_DH"/>
    <property type="match status" value="1"/>
</dbReference>
<dbReference type="InterPro" id="IPR016035">
    <property type="entry name" value="Acyl_Trfase/lysoPLipase"/>
</dbReference>
<dbReference type="Proteomes" id="UP000195755">
    <property type="component" value="Chromosome"/>
</dbReference>
<evidence type="ECO:0000256" key="9">
    <source>
        <dbReference type="PROSITE-ProRule" id="PRU01363"/>
    </source>
</evidence>
<feature type="domain" description="PKS/mFAS DH" evidence="13">
    <location>
        <begin position="926"/>
        <end position="1195"/>
    </location>
</feature>
<dbReference type="SUPFAM" id="SSF55048">
    <property type="entry name" value="Probable ACP-binding domain of malonyl-CoA ACP transacylase"/>
    <property type="match status" value="1"/>
</dbReference>
<dbReference type="SUPFAM" id="SSF52151">
    <property type="entry name" value="FabD/lysophospholipase-like"/>
    <property type="match status" value="1"/>
</dbReference>
<dbReference type="InterPro" id="IPR036736">
    <property type="entry name" value="ACP-like_sf"/>
</dbReference>
<feature type="region of interest" description="N-terminal hotdog fold" evidence="9">
    <location>
        <begin position="926"/>
        <end position="1049"/>
    </location>
</feature>
<dbReference type="GO" id="GO:0004312">
    <property type="term" value="F:fatty acid synthase activity"/>
    <property type="evidence" value="ECO:0007669"/>
    <property type="project" value="TreeGrafter"/>
</dbReference>
<dbReference type="FunFam" id="1.10.1200.10:FF:000007">
    <property type="entry name" value="Probable polyketide synthase pks17"/>
    <property type="match status" value="1"/>
</dbReference>
<dbReference type="SUPFAM" id="SSF53901">
    <property type="entry name" value="Thiolase-like"/>
    <property type="match status" value="1"/>
</dbReference>
<gene>
    <name evidence="14" type="ORF">SMD11_1697</name>
</gene>
<dbReference type="InterPro" id="IPR018201">
    <property type="entry name" value="Ketoacyl_synth_AS"/>
</dbReference>
<evidence type="ECO:0000259" key="11">
    <source>
        <dbReference type="PROSITE" id="PS50075"/>
    </source>
</evidence>